<reference evidence="2" key="1">
    <citation type="submission" date="2018-03" db="EMBL/GenBank/DDBJ databases">
        <title>Gramella fulva sp. nov., isolated from a dry surface of tidal flat.</title>
        <authorList>
            <person name="Hwang S.H."/>
            <person name="Hwang W.M."/>
            <person name="Kang K."/>
            <person name="Ahn T.-Y."/>
        </authorList>
    </citation>
    <scope>NUCLEOTIDE SEQUENCE [LARGE SCALE GENOMIC DNA]</scope>
    <source>
        <strain evidence="2">SH35</strain>
    </source>
</reference>
<sequence>MLFLKKWEKFFRSATFFTFFQIKISSSTAIETSGTGENRKVFYFKKIHLMNEKNSGSNLVGYPKI</sequence>
<accession>A0A2R3Z4C6</accession>
<evidence type="ECO:0000313" key="1">
    <source>
        <dbReference type="EMBL" id="AVR45111.1"/>
    </source>
</evidence>
<proteinExistence type="predicted"/>
<dbReference type="KEGG" id="grs:C7S20_07410"/>
<evidence type="ECO:0000313" key="2">
    <source>
        <dbReference type="Proteomes" id="UP000241507"/>
    </source>
</evidence>
<protein>
    <submittedName>
        <fullName evidence="1">Uncharacterized protein</fullName>
    </submittedName>
</protein>
<keyword evidence="2" id="KW-1185">Reference proteome</keyword>
<gene>
    <name evidence="1" type="ORF">C7S20_07410</name>
</gene>
<dbReference type="EMBL" id="CP028136">
    <property type="protein sequence ID" value="AVR45111.1"/>
    <property type="molecule type" value="Genomic_DNA"/>
</dbReference>
<name>A0A2R3Z4C6_9FLAO</name>
<dbReference type="AlphaFoldDB" id="A0A2R3Z4C6"/>
<dbReference type="Proteomes" id="UP000241507">
    <property type="component" value="Chromosome"/>
</dbReference>
<organism evidence="1 2">
    <name type="scientific">Christiangramia fulva</name>
    <dbReference type="NCBI Taxonomy" id="2126553"/>
    <lineage>
        <taxon>Bacteria</taxon>
        <taxon>Pseudomonadati</taxon>
        <taxon>Bacteroidota</taxon>
        <taxon>Flavobacteriia</taxon>
        <taxon>Flavobacteriales</taxon>
        <taxon>Flavobacteriaceae</taxon>
        <taxon>Christiangramia</taxon>
    </lineage>
</organism>